<keyword evidence="6 8" id="KW-0472">Membrane</keyword>
<evidence type="ECO:0000256" key="2">
    <source>
        <dbReference type="ARBA" id="ARBA00005262"/>
    </source>
</evidence>
<dbReference type="InterPro" id="IPR003370">
    <property type="entry name" value="Chromate_transpt"/>
</dbReference>
<feature type="transmembrane region" description="Helical" evidence="8">
    <location>
        <begin position="138"/>
        <end position="158"/>
    </location>
</feature>
<dbReference type="PANTHER" id="PTHR33567:SF3">
    <property type="entry name" value="CHROMATE ION TRANSPORTER (EUROFUNG)"/>
    <property type="match status" value="1"/>
</dbReference>
<feature type="transmembrane region" description="Helical" evidence="8">
    <location>
        <begin position="103"/>
        <end position="126"/>
    </location>
</feature>
<evidence type="ECO:0000256" key="1">
    <source>
        <dbReference type="ARBA" id="ARBA00004651"/>
    </source>
</evidence>
<dbReference type="Proteomes" id="UP001168883">
    <property type="component" value="Unassembled WGS sequence"/>
</dbReference>
<proteinExistence type="inferred from homology"/>
<name>A0ABT8V947_9BACL</name>
<evidence type="ECO:0000256" key="3">
    <source>
        <dbReference type="ARBA" id="ARBA00022475"/>
    </source>
</evidence>
<feature type="region of interest" description="Disordered" evidence="7">
    <location>
        <begin position="1"/>
        <end position="26"/>
    </location>
</feature>
<dbReference type="NCBIfam" id="TIGR00937">
    <property type="entry name" value="2A51"/>
    <property type="match status" value="1"/>
</dbReference>
<keyword evidence="5 8" id="KW-1133">Transmembrane helix</keyword>
<evidence type="ECO:0000313" key="9">
    <source>
        <dbReference type="EMBL" id="MDO3677269.1"/>
    </source>
</evidence>
<feature type="non-terminal residue" evidence="9">
    <location>
        <position position="219"/>
    </location>
</feature>
<keyword evidence="10" id="KW-1185">Reference proteome</keyword>
<evidence type="ECO:0000313" key="10">
    <source>
        <dbReference type="Proteomes" id="UP001168883"/>
    </source>
</evidence>
<keyword evidence="3" id="KW-1003">Cell membrane</keyword>
<comment type="subcellular location">
    <subcellularLocation>
        <location evidence="1">Cell membrane</location>
        <topology evidence="1">Multi-pass membrane protein</topology>
    </subcellularLocation>
</comment>
<protein>
    <submittedName>
        <fullName evidence="9">Chromate transporter</fullName>
    </submittedName>
</protein>
<keyword evidence="4 8" id="KW-0812">Transmembrane</keyword>
<comment type="similarity">
    <text evidence="2">Belongs to the chromate ion transporter (CHR) (TC 2.A.51) family.</text>
</comment>
<dbReference type="PANTHER" id="PTHR33567">
    <property type="entry name" value="CHROMATE ION TRANSPORTER (EUROFUNG)"/>
    <property type="match status" value="1"/>
</dbReference>
<feature type="transmembrane region" description="Helical" evidence="8">
    <location>
        <begin position="170"/>
        <end position="200"/>
    </location>
</feature>
<dbReference type="EMBL" id="JAUMKJ010000009">
    <property type="protein sequence ID" value="MDO3677269.1"/>
    <property type="molecule type" value="Genomic_DNA"/>
</dbReference>
<sequence length="219" mass="22622">MAAGQNDSSAPLQNQEDTNSAGSSRPRNGFLRLLEIGAASAKLGLTSFGGPVAHLGYFRDEYVVKRKWLDERGYADLVALCQFLPGPASSQVGIGLGIIRSGLLGGVIAWLGFTLPSALAMALFALALQGMPVAQDGWLHGLKLVAVAIVAQAVLGMGRSLASDRPRATLAVAAAAVALLAPSAVTQVALIAAAGLFGAWRFRRAAEARPEPVRVPGGR</sequence>
<dbReference type="RefSeq" id="WP_302878066.1">
    <property type="nucleotide sequence ID" value="NZ_JAUMKJ010000009.1"/>
</dbReference>
<evidence type="ECO:0000256" key="6">
    <source>
        <dbReference type="ARBA" id="ARBA00023136"/>
    </source>
</evidence>
<organism evidence="9 10">
    <name type="scientific">Paenibacillus ehimensis</name>
    <dbReference type="NCBI Taxonomy" id="79264"/>
    <lineage>
        <taxon>Bacteria</taxon>
        <taxon>Bacillati</taxon>
        <taxon>Bacillota</taxon>
        <taxon>Bacilli</taxon>
        <taxon>Bacillales</taxon>
        <taxon>Paenibacillaceae</taxon>
        <taxon>Paenibacillus</taxon>
    </lineage>
</organism>
<accession>A0ABT8V947</accession>
<evidence type="ECO:0000256" key="5">
    <source>
        <dbReference type="ARBA" id="ARBA00022989"/>
    </source>
</evidence>
<evidence type="ECO:0000256" key="4">
    <source>
        <dbReference type="ARBA" id="ARBA00022692"/>
    </source>
</evidence>
<evidence type="ECO:0000256" key="7">
    <source>
        <dbReference type="SAM" id="MobiDB-lite"/>
    </source>
</evidence>
<reference evidence="9" key="1">
    <citation type="submission" date="2023-07" db="EMBL/GenBank/DDBJ databases">
        <authorList>
            <person name="Aktuganov G."/>
            <person name="Boyko T."/>
            <person name="Delegan Y."/>
            <person name="Galimzianova N."/>
            <person name="Gilvanova E."/>
            <person name="Korobov V."/>
            <person name="Kuzmina L."/>
            <person name="Melentiev A."/>
            <person name="Milman P."/>
            <person name="Ryabova A."/>
            <person name="Stupak E."/>
            <person name="Yasakov T."/>
            <person name="Zharikova N."/>
            <person name="Zhurenko E."/>
        </authorList>
    </citation>
    <scope>NUCLEOTIDE SEQUENCE</scope>
    <source>
        <strain evidence="9">IB-739</strain>
    </source>
</reference>
<dbReference type="Pfam" id="PF02417">
    <property type="entry name" value="Chromate_transp"/>
    <property type="match status" value="1"/>
</dbReference>
<dbReference type="InterPro" id="IPR014047">
    <property type="entry name" value="Chr_Tranpt_l_chain"/>
</dbReference>
<gene>
    <name evidence="9" type="ORF">Q3C12_09650</name>
</gene>
<comment type="caution">
    <text evidence="9">The sequence shown here is derived from an EMBL/GenBank/DDBJ whole genome shotgun (WGS) entry which is preliminary data.</text>
</comment>
<evidence type="ECO:0000256" key="8">
    <source>
        <dbReference type="SAM" id="Phobius"/>
    </source>
</evidence>